<proteinExistence type="predicted"/>
<evidence type="ECO:0000313" key="3">
    <source>
        <dbReference type="Proteomes" id="UP000807115"/>
    </source>
</evidence>
<organism evidence="2 3">
    <name type="scientific">Sorghum bicolor</name>
    <name type="common">Sorghum</name>
    <name type="synonym">Sorghum vulgare</name>
    <dbReference type="NCBI Taxonomy" id="4558"/>
    <lineage>
        <taxon>Eukaryota</taxon>
        <taxon>Viridiplantae</taxon>
        <taxon>Streptophyta</taxon>
        <taxon>Embryophyta</taxon>
        <taxon>Tracheophyta</taxon>
        <taxon>Spermatophyta</taxon>
        <taxon>Magnoliopsida</taxon>
        <taxon>Liliopsida</taxon>
        <taxon>Poales</taxon>
        <taxon>Poaceae</taxon>
        <taxon>PACMAD clade</taxon>
        <taxon>Panicoideae</taxon>
        <taxon>Andropogonodae</taxon>
        <taxon>Andropogoneae</taxon>
        <taxon>Sorghinae</taxon>
        <taxon>Sorghum</taxon>
    </lineage>
</organism>
<sequence length="89" mass="9561">MRLSSPIKCQQKGMFVLIRVCRLPFLLAFSSLVQGQSTSSMPALVVVPFLLGPMGPTAVGLLPERDRGDSDASLLLFLLPPLLRPPASV</sequence>
<reference evidence="2" key="2">
    <citation type="submission" date="2020-10" db="EMBL/GenBank/DDBJ databases">
        <authorList>
            <person name="Cooper E.A."/>
            <person name="Brenton Z.W."/>
            <person name="Flinn B.S."/>
            <person name="Jenkins J."/>
            <person name="Shu S."/>
            <person name="Flowers D."/>
            <person name="Luo F."/>
            <person name="Wang Y."/>
            <person name="Xia P."/>
            <person name="Barry K."/>
            <person name="Daum C."/>
            <person name="Lipzen A."/>
            <person name="Yoshinaga Y."/>
            <person name="Schmutz J."/>
            <person name="Saski C."/>
            <person name="Vermerris W."/>
            <person name="Kresovich S."/>
        </authorList>
    </citation>
    <scope>NUCLEOTIDE SEQUENCE</scope>
</reference>
<evidence type="ECO:0000256" key="1">
    <source>
        <dbReference type="SAM" id="SignalP"/>
    </source>
</evidence>
<dbReference type="EMBL" id="CM027686">
    <property type="protein sequence ID" value="KAG0523149.1"/>
    <property type="molecule type" value="Genomic_DNA"/>
</dbReference>
<name>A0A921U990_SORBI</name>
<keyword evidence="1" id="KW-0732">Signal</keyword>
<protein>
    <submittedName>
        <fullName evidence="2">Uncharacterized protein</fullName>
    </submittedName>
</protein>
<reference evidence="2" key="1">
    <citation type="journal article" date="2019" name="BMC Genomics">
        <title>A new reference genome for Sorghum bicolor reveals high levels of sequence similarity between sweet and grain genotypes: implications for the genetics of sugar metabolism.</title>
        <authorList>
            <person name="Cooper E.A."/>
            <person name="Brenton Z.W."/>
            <person name="Flinn B.S."/>
            <person name="Jenkins J."/>
            <person name="Shu S."/>
            <person name="Flowers D."/>
            <person name="Luo F."/>
            <person name="Wang Y."/>
            <person name="Xia P."/>
            <person name="Barry K."/>
            <person name="Daum C."/>
            <person name="Lipzen A."/>
            <person name="Yoshinaga Y."/>
            <person name="Schmutz J."/>
            <person name="Saski C."/>
            <person name="Vermerris W."/>
            <person name="Kresovich S."/>
        </authorList>
    </citation>
    <scope>NUCLEOTIDE SEQUENCE</scope>
</reference>
<feature type="chain" id="PRO_5037340946" evidence="1">
    <location>
        <begin position="36"/>
        <end position="89"/>
    </location>
</feature>
<gene>
    <name evidence="2" type="ORF">BDA96_07G099100</name>
</gene>
<evidence type="ECO:0000313" key="2">
    <source>
        <dbReference type="EMBL" id="KAG0523149.1"/>
    </source>
</evidence>
<dbReference type="Proteomes" id="UP000807115">
    <property type="component" value="Chromosome 7"/>
</dbReference>
<comment type="caution">
    <text evidence="2">The sequence shown here is derived from an EMBL/GenBank/DDBJ whole genome shotgun (WGS) entry which is preliminary data.</text>
</comment>
<dbReference type="AlphaFoldDB" id="A0A921U990"/>
<accession>A0A921U990</accession>
<feature type="signal peptide" evidence="1">
    <location>
        <begin position="1"/>
        <end position="35"/>
    </location>
</feature>